<protein>
    <submittedName>
        <fullName evidence="1">Uncharacterized protein</fullName>
    </submittedName>
</protein>
<keyword evidence="2" id="KW-1185">Reference proteome</keyword>
<dbReference type="EMBL" id="JANJYI010000007">
    <property type="protein sequence ID" value="KAK2642118.1"/>
    <property type="molecule type" value="Genomic_DNA"/>
</dbReference>
<sequence length="199" mass="22207">MCANKDVGGLGFRDISVFNRAILAKQGWRLATNSNSLAAHVLKNCYYPDTSFLNAKVISWGSQTWKKFLWGRGIITAGSRWRIGTGSTISIYGDRWIPRPSTFHVISPRVFRDFMTINSLLLPSGGWKVPLIVSSFLADDDEAILNLPTGSSYSHDSLLWHFEKSGNYSVRSGYKIGMSLDCRASISSSSGLEAWWKFL</sequence>
<name>A0AAD9TUE3_9ROSI</name>
<reference evidence="1" key="1">
    <citation type="journal article" date="2023" name="Plant J.">
        <title>Genome sequences and population genomics provide insights into the demographic history, inbreeding, and mutation load of two 'living fossil' tree species of Dipteronia.</title>
        <authorList>
            <person name="Feng Y."/>
            <person name="Comes H.P."/>
            <person name="Chen J."/>
            <person name="Zhu S."/>
            <person name="Lu R."/>
            <person name="Zhang X."/>
            <person name="Li P."/>
            <person name="Qiu J."/>
            <person name="Olsen K.M."/>
            <person name="Qiu Y."/>
        </authorList>
    </citation>
    <scope>NUCLEOTIDE SEQUENCE</scope>
    <source>
        <strain evidence="1">KIB01</strain>
    </source>
</reference>
<evidence type="ECO:0000313" key="1">
    <source>
        <dbReference type="EMBL" id="KAK2642118.1"/>
    </source>
</evidence>
<dbReference type="Proteomes" id="UP001280121">
    <property type="component" value="Unassembled WGS sequence"/>
</dbReference>
<organism evidence="1 2">
    <name type="scientific">Dipteronia dyeriana</name>
    <dbReference type="NCBI Taxonomy" id="168575"/>
    <lineage>
        <taxon>Eukaryota</taxon>
        <taxon>Viridiplantae</taxon>
        <taxon>Streptophyta</taxon>
        <taxon>Embryophyta</taxon>
        <taxon>Tracheophyta</taxon>
        <taxon>Spermatophyta</taxon>
        <taxon>Magnoliopsida</taxon>
        <taxon>eudicotyledons</taxon>
        <taxon>Gunneridae</taxon>
        <taxon>Pentapetalae</taxon>
        <taxon>rosids</taxon>
        <taxon>malvids</taxon>
        <taxon>Sapindales</taxon>
        <taxon>Sapindaceae</taxon>
        <taxon>Hippocastanoideae</taxon>
        <taxon>Acereae</taxon>
        <taxon>Dipteronia</taxon>
    </lineage>
</organism>
<proteinExistence type="predicted"/>
<gene>
    <name evidence="1" type="ORF">Ddye_023881</name>
</gene>
<dbReference type="AlphaFoldDB" id="A0AAD9TUE3"/>
<evidence type="ECO:0000313" key="2">
    <source>
        <dbReference type="Proteomes" id="UP001280121"/>
    </source>
</evidence>
<accession>A0AAD9TUE3</accession>
<comment type="caution">
    <text evidence="1">The sequence shown here is derived from an EMBL/GenBank/DDBJ whole genome shotgun (WGS) entry which is preliminary data.</text>
</comment>